<gene>
    <name evidence="1" type="ORF">LMG27952_07532</name>
</gene>
<proteinExistence type="predicted"/>
<protein>
    <submittedName>
        <fullName evidence="1">Uncharacterized protein</fullName>
    </submittedName>
</protein>
<reference evidence="1 2" key="1">
    <citation type="submission" date="2020-10" db="EMBL/GenBank/DDBJ databases">
        <authorList>
            <person name="Peeters C."/>
        </authorList>
    </citation>
    <scope>NUCLEOTIDE SEQUENCE [LARGE SCALE GENOMIC DNA]</scope>
    <source>
        <strain evidence="1 2">LMG 27952</strain>
    </source>
</reference>
<comment type="caution">
    <text evidence="1">The sequence shown here is derived from an EMBL/GenBank/DDBJ whole genome shotgun (WGS) entry which is preliminary data.</text>
</comment>
<accession>A0ABN7IKD1</accession>
<organism evidence="1 2">
    <name type="scientific">Paraburkholderia hiiakae</name>
    <dbReference type="NCBI Taxonomy" id="1081782"/>
    <lineage>
        <taxon>Bacteria</taxon>
        <taxon>Pseudomonadati</taxon>
        <taxon>Pseudomonadota</taxon>
        <taxon>Betaproteobacteria</taxon>
        <taxon>Burkholderiales</taxon>
        <taxon>Burkholderiaceae</taxon>
        <taxon>Paraburkholderia</taxon>
    </lineage>
</organism>
<dbReference type="EMBL" id="CAJHCQ010000037">
    <property type="protein sequence ID" value="CAD6561634.1"/>
    <property type="molecule type" value="Genomic_DNA"/>
</dbReference>
<name>A0ABN7IKD1_9BURK</name>
<dbReference type="Proteomes" id="UP000656319">
    <property type="component" value="Unassembled WGS sequence"/>
</dbReference>
<sequence length="87" mass="9656">MQRIDWYKGFEVTVRLESVRAVSKEFALGRSSGYVAVVSVCTAEPKRPIGVPIRLVAEGNRVFETEDEAFTASFTAAQHAIDNKVDH</sequence>
<evidence type="ECO:0000313" key="1">
    <source>
        <dbReference type="EMBL" id="CAD6561634.1"/>
    </source>
</evidence>
<keyword evidence="2" id="KW-1185">Reference proteome</keyword>
<evidence type="ECO:0000313" key="2">
    <source>
        <dbReference type="Proteomes" id="UP000656319"/>
    </source>
</evidence>